<evidence type="ECO:0000256" key="10">
    <source>
        <dbReference type="PIRNR" id="PIRNR017290"/>
    </source>
</evidence>
<keyword evidence="7 11" id="KW-1133">Transmembrane helix</keyword>
<evidence type="ECO:0000313" key="14">
    <source>
        <dbReference type="Proteomes" id="UP000006911"/>
    </source>
</evidence>
<feature type="signal peptide" evidence="12">
    <location>
        <begin position="1"/>
        <end position="22"/>
    </location>
</feature>
<evidence type="ECO:0000256" key="2">
    <source>
        <dbReference type="ARBA" id="ARBA00007149"/>
    </source>
</evidence>
<dbReference type="HOGENOM" id="CLU_071622_0_0_1"/>
<dbReference type="GO" id="GO:0006458">
    <property type="term" value="P:'de novo' protein folding"/>
    <property type="evidence" value="ECO:0007669"/>
    <property type="project" value="InterPro"/>
</dbReference>
<dbReference type="PANTHER" id="PTHR28090">
    <property type="entry name" value="PROTEIN ROT1"/>
    <property type="match status" value="1"/>
</dbReference>
<dbReference type="KEGG" id="tml:GSTUM_00006397001"/>
<dbReference type="Pfam" id="PF10681">
    <property type="entry name" value="Rot1"/>
    <property type="match status" value="1"/>
</dbReference>
<dbReference type="eggNOG" id="ENOG502QQTG">
    <property type="taxonomic scope" value="Eukaryota"/>
</dbReference>
<dbReference type="FunCoup" id="D5GE63">
    <property type="interactions" value="23"/>
</dbReference>
<comment type="similarity">
    <text evidence="2 10">Belongs to the ROT1 family.</text>
</comment>
<protein>
    <recommendedName>
        <fullName evidence="3 10">Protein ROT1</fullName>
    </recommendedName>
</protein>
<evidence type="ECO:0000256" key="7">
    <source>
        <dbReference type="ARBA" id="ARBA00022989"/>
    </source>
</evidence>
<dbReference type="AlphaFoldDB" id="D5GE63"/>
<dbReference type="GO" id="GO:0005789">
    <property type="term" value="C:endoplasmic reticulum membrane"/>
    <property type="evidence" value="ECO:0007669"/>
    <property type="project" value="UniProtKB-SubCell"/>
</dbReference>
<evidence type="ECO:0000256" key="11">
    <source>
        <dbReference type="SAM" id="Phobius"/>
    </source>
</evidence>
<gene>
    <name evidence="13" type="ORF">GSTUM_00006397001</name>
</gene>
<evidence type="ECO:0000256" key="5">
    <source>
        <dbReference type="ARBA" id="ARBA00022729"/>
    </source>
</evidence>
<sequence>MLPSLSVTPLAVTLLALPFVSAQDNVTSLTGTWSSKSNAVFTGPASDCLSLLFSFYDPVNEKFFEPTLTGTSYSFTDDGFYEEAVYIAVANPTNPSCTKGVLQWQHGGYVIAENGSIVLHPIMVDGRQLYSDPCKHSTSIYTRFNTTEVFKRWEIFVDEYRGMHRLNLYKFDGAPMNPMYLAYRPPQMLPTQTLNPTVSAPKATRASKLKVKRALPSNLKKAENINADRWWWIGVGMTGVGFLGFFLE</sequence>
<comment type="subcellular location">
    <subcellularLocation>
        <location evidence="1">Endoplasmic reticulum membrane</location>
        <topology evidence="1">Single-pass type I membrane protein</topology>
    </subcellularLocation>
</comment>
<evidence type="ECO:0000256" key="6">
    <source>
        <dbReference type="ARBA" id="ARBA00022824"/>
    </source>
</evidence>
<evidence type="ECO:0000256" key="8">
    <source>
        <dbReference type="ARBA" id="ARBA00023136"/>
    </source>
</evidence>
<dbReference type="PIRSF" id="PIRSF017290">
    <property type="entry name" value="ROT1_prd"/>
    <property type="match status" value="1"/>
</dbReference>
<organism evidence="13 14">
    <name type="scientific">Tuber melanosporum (strain Mel28)</name>
    <name type="common">Perigord black truffle</name>
    <dbReference type="NCBI Taxonomy" id="656061"/>
    <lineage>
        <taxon>Eukaryota</taxon>
        <taxon>Fungi</taxon>
        <taxon>Dikarya</taxon>
        <taxon>Ascomycota</taxon>
        <taxon>Pezizomycotina</taxon>
        <taxon>Pezizomycetes</taxon>
        <taxon>Pezizales</taxon>
        <taxon>Tuberaceae</taxon>
        <taxon>Tuber</taxon>
    </lineage>
</organism>
<dbReference type="Proteomes" id="UP000006911">
    <property type="component" value="Unassembled WGS sequence"/>
</dbReference>
<evidence type="ECO:0000256" key="9">
    <source>
        <dbReference type="ARBA" id="ARBA00024969"/>
    </source>
</evidence>
<evidence type="ECO:0000256" key="12">
    <source>
        <dbReference type="SAM" id="SignalP"/>
    </source>
</evidence>
<evidence type="ECO:0000256" key="3">
    <source>
        <dbReference type="ARBA" id="ARBA00017291"/>
    </source>
</evidence>
<keyword evidence="14" id="KW-1185">Reference proteome</keyword>
<proteinExistence type="inferred from homology"/>
<keyword evidence="4 11" id="KW-0812">Transmembrane</keyword>
<dbReference type="GO" id="GO:0051082">
    <property type="term" value="F:unfolded protein binding"/>
    <property type="evidence" value="ECO:0007669"/>
    <property type="project" value="TreeGrafter"/>
</dbReference>
<evidence type="ECO:0000256" key="4">
    <source>
        <dbReference type="ARBA" id="ARBA00022692"/>
    </source>
</evidence>
<dbReference type="PANTHER" id="PTHR28090:SF1">
    <property type="entry name" value="PROTEIN ROT1"/>
    <property type="match status" value="1"/>
</dbReference>
<keyword evidence="5 12" id="KW-0732">Signal</keyword>
<reference evidence="13 14" key="1">
    <citation type="journal article" date="2010" name="Nature">
        <title>Perigord black truffle genome uncovers evolutionary origins and mechanisms of symbiosis.</title>
        <authorList>
            <person name="Martin F."/>
            <person name="Kohler A."/>
            <person name="Murat C."/>
            <person name="Balestrini R."/>
            <person name="Coutinho P.M."/>
            <person name="Jaillon O."/>
            <person name="Montanini B."/>
            <person name="Morin E."/>
            <person name="Noel B."/>
            <person name="Percudani R."/>
            <person name="Porcel B."/>
            <person name="Rubini A."/>
            <person name="Amicucci A."/>
            <person name="Amselem J."/>
            <person name="Anthouard V."/>
            <person name="Arcioni S."/>
            <person name="Artiguenave F."/>
            <person name="Aury J.M."/>
            <person name="Ballario P."/>
            <person name="Bolchi A."/>
            <person name="Brenna A."/>
            <person name="Brun A."/>
            <person name="Buee M."/>
            <person name="Cantarel B."/>
            <person name="Chevalier G."/>
            <person name="Couloux A."/>
            <person name="Da Silva C."/>
            <person name="Denoeud F."/>
            <person name="Duplessis S."/>
            <person name="Ghignone S."/>
            <person name="Hilselberger B."/>
            <person name="Iotti M."/>
            <person name="Marcais B."/>
            <person name="Mello A."/>
            <person name="Miranda M."/>
            <person name="Pacioni G."/>
            <person name="Quesneville H."/>
            <person name="Riccioni C."/>
            <person name="Ruotolo R."/>
            <person name="Splivallo R."/>
            <person name="Stocchi V."/>
            <person name="Tisserant E."/>
            <person name="Viscomi A.R."/>
            <person name="Zambonelli A."/>
            <person name="Zampieri E."/>
            <person name="Henrissat B."/>
            <person name="Lebrun M.H."/>
            <person name="Paolocci F."/>
            <person name="Bonfante P."/>
            <person name="Ottonello S."/>
            <person name="Wincker P."/>
        </authorList>
    </citation>
    <scope>NUCLEOTIDE SEQUENCE [LARGE SCALE GENOMIC DNA]</scope>
    <source>
        <strain evidence="13 14">Mel28</strain>
    </source>
</reference>
<dbReference type="InterPro" id="IPR019623">
    <property type="entry name" value="Rot1"/>
</dbReference>
<keyword evidence="8 10" id="KW-0472">Membrane</keyword>
<evidence type="ECO:0000256" key="1">
    <source>
        <dbReference type="ARBA" id="ARBA00004115"/>
    </source>
</evidence>
<comment type="function">
    <text evidence="9 10">Required for normal levels of the cell wall 1,6-beta-glucan. Involved in a protein folding machinery chaperoning proteins acting in various physiological processes including cell wall synthesis and lysis of autophagic bodies.</text>
</comment>
<feature type="transmembrane region" description="Helical" evidence="11">
    <location>
        <begin position="230"/>
        <end position="247"/>
    </location>
</feature>
<dbReference type="EMBL" id="FN430164">
    <property type="protein sequence ID" value="CAZ82806.1"/>
    <property type="molecule type" value="Genomic_DNA"/>
</dbReference>
<dbReference type="GeneID" id="9183138"/>
<dbReference type="RefSeq" id="XP_002838615.1">
    <property type="nucleotide sequence ID" value="XM_002838569.1"/>
</dbReference>
<evidence type="ECO:0000313" key="13">
    <source>
        <dbReference type="EMBL" id="CAZ82806.1"/>
    </source>
</evidence>
<dbReference type="STRING" id="656061.D5GE63"/>
<feature type="chain" id="PRO_5003072726" description="Protein ROT1" evidence="12">
    <location>
        <begin position="23"/>
        <end position="248"/>
    </location>
</feature>
<dbReference type="InParanoid" id="D5GE63"/>
<accession>D5GE63</accession>
<dbReference type="OMA" id="YKPPQML"/>
<keyword evidence="6 10" id="KW-0256">Endoplasmic reticulum</keyword>
<name>D5GE63_TUBMM</name>